<feature type="region of interest" description="Disordered" evidence="1">
    <location>
        <begin position="1"/>
        <end position="29"/>
    </location>
</feature>
<name>A0A9J5X2B7_SOLCO</name>
<reference evidence="2 3" key="1">
    <citation type="submission" date="2020-09" db="EMBL/GenBank/DDBJ databases">
        <title>De no assembly of potato wild relative species, Solanum commersonii.</title>
        <authorList>
            <person name="Cho K."/>
        </authorList>
    </citation>
    <scope>NUCLEOTIDE SEQUENCE [LARGE SCALE GENOMIC DNA]</scope>
    <source>
        <strain evidence="2">LZ3.2</strain>
        <tissue evidence="2">Leaf</tissue>
    </source>
</reference>
<organism evidence="2 3">
    <name type="scientific">Solanum commersonii</name>
    <name type="common">Commerson's wild potato</name>
    <name type="synonym">Commerson's nightshade</name>
    <dbReference type="NCBI Taxonomy" id="4109"/>
    <lineage>
        <taxon>Eukaryota</taxon>
        <taxon>Viridiplantae</taxon>
        <taxon>Streptophyta</taxon>
        <taxon>Embryophyta</taxon>
        <taxon>Tracheophyta</taxon>
        <taxon>Spermatophyta</taxon>
        <taxon>Magnoliopsida</taxon>
        <taxon>eudicotyledons</taxon>
        <taxon>Gunneridae</taxon>
        <taxon>Pentapetalae</taxon>
        <taxon>asterids</taxon>
        <taxon>lamiids</taxon>
        <taxon>Solanales</taxon>
        <taxon>Solanaceae</taxon>
        <taxon>Solanoideae</taxon>
        <taxon>Solaneae</taxon>
        <taxon>Solanum</taxon>
    </lineage>
</organism>
<dbReference type="EMBL" id="JACXVP010000010">
    <property type="protein sequence ID" value="KAG5582369.1"/>
    <property type="molecule type" value="Genomic_DNA"/>
</dbReference>
<evidence type="ECO:0000313" key="3">
    <source>
        <dbReference type="Proteomes" id="UP000824120"/>
    </source>
</evidence>
<dbReference type="AlphaFoldDB" id="A0A9J5X2B7"/>
<evidence type="ECO:0000313" key="2">
    <source>
        <dbReference type="EMBL" id="KAG5582369.1"/>
    </source>
</evidence>
<protein>
    <submittedName>
        <fullName evidence="2">Uncharacterized protein</fullName>
    </submittedName>
</protein>
<gene>
    <name evidence="2" type="ORF">H5410_052996</name>
</gene>
<dbReference type="Proteomes" id="UP000824120">
    <property type="component" value="Chromosome 10"/>
</dbReference>
<keyword evidence="3" id="KW-1185">Reference proteome</keyword>
<sequence length="95" mass="10782">MTSVKTLEMEPVGPDGQNDPFSRSNKSRSLKAPHFAHFHLALTAKTSHFKDQTNPEEGKPTILPIFLRYSSPYILVIQNFDVIFAEIFNGRPLRP</sequence>
<proteinExistence type="predicted"/>
<evidence type="ECO:0000256" key="1">
    <source>
        <dbReference type="SAM" id="MobiDB-lite"/>
    </source>
</evidence>
<comment type="caution">
    <text evidence="2">The sequence shown here is derived from an EMBL/GenBank/DDBJ whole genome shotgun (WGS) entry which is preliminary data.</text>
</comment>
<accession>A0A9J5X2B7</accession>